<dbReference type="RefSeq" id="WP_095581794.1">
    <property type="nucleotide sequence ID" value="NZ_JAJQQQ010000007.1"/>
</dbReference>
<reference evidence="2 3" key="1">
    <citation type="submission" date="2017-08" db="EMBL/GenBank/DDBJ databases">
        <title>Genome sequence of Streptomyces albireticuli NRRL B-1670.</title>
        <authorList>
            <person name="Graham D.E."/>
            <person name="Mahan K.M."/>
            <person name="Klingeman D.M."/>
            <person name="Hettich R.L."/>
            <person name="Parry R.J."/>
            <person name="Spain J.C."/>
        </authorList>
    </citation>
    <scope>NUCLEOTIDE SEQUENCE [LARGE SCALE GENOMIC DNA]</scope>
    <source>
        <strain evidence="2 3">NRRL B-1670</strain>
    </source>
</reference>
<dbReference type="Proteomes" id="UP000218944">
    <property type="component" value="Unassembled WGS sequence"/>
</dbReference>
<dbReference type="AlphaFoldDB" id="A0A2A2D8T0"/>
<dbReference type="InterPro" id="IPR049244">
    <property type="entry name" value="DUF6879"/>
</dbReference>
<evidence type="ECO:0000259" key="1">
    <source>
        <dbReference type="Pfam" id="PF21806"/>
    </source>
</evidence>
<accession>A0A2A2D8T0</accession>
<dbReference type="Pfam" id="PF21806">
    <property type="entry name" value="DUF6879"/>
    <property type="match status" value="1"/>
</dbReference>
<sequence>MPTHIDFDEFDEMFETFKYTAWRLETRRAYQSDEESETYRRFSRGLDAAYDLDDPWCSSRREQTALGKRFERVRVVDAPPTPGQLYLLDGARRNAAVGEDIRHLWRDDAARLGLPAEDFWLFDARVATLLHFDEADRITGIALITDPVEIVRYCQIRDAAWHHAVKHEQFIKAVRAESRH</sequence>
<evidence type="ECO:0000313" key="3">
    <source>
        <dbReference type="Proteomes" id="UP000218944"/>
    </source>
</evidence>
<keyword evidence="3" id="KW-1185">Reference proteome</keyword>
<protein>
    <recommendedName>
        <fullName evidence="1">DUF6879 domain-containing protein</fullName>
    </recommendedName>
</protein>
<name>A0A2A2D8T0_9ACTN</name>
<proteinExistence type="predicted"/>
<dbReference type="EMBL" id="NSJV01000334">
    <property type="protein sequence ID" value="PAU47770.1"/>
    <property type="molecule type" value="Genomic_DNA"/>
</dbReference>
<comment type="caution">
    <text evidence="2">The sequence shown here is derived from an EMBL/GenBank/DDBJ whole genome shotgun (WGS) entry which is preliminary data.</text>
</comment>
<organism evidence="2 3">
    <name type="scientific">Streptomyces albireticuli</name>
    <dbReference type="NCBI Taxonomy" id="1940"/>
    <lineage>
        <taxon>Bacteria</taxon>
        <taxon>Bacillati</taxon>
        <taxon>Actinomycetota</taxon>
        <taxon>Actinomycetes</taxon>
        <taxon>Kitasatosporales</taxon>
        <taxon>Streptomycetaceae</taxon>
        <taxon>Streptomyces</taxon>
    </lineage>
</organism>
<gene>
    <name evidence="2" type="ORF">CK936_16895</name>
</gene>
<feature type="domain" description="DUF6879" evidence="1">
    <location>
        <begin position="8"/>
        <end position="171"/>
    </location>
</feature>
<evidence type="ECO:0000313" key="2">
    <source>
        <dbReference type="EMBL" id="PAU47770.1"/>
    </source>
</evidence>